<feature type="transmembrane region" description="Helical" evidence="8">
    <location>
        <begin position="419"/>
        <end position="439"/>
    </location>
</feature>
<dbReference type="InterPro" id="IPR050598">
    <property type="entry name" value="AminoAcid_Transporter"/>
</dbReference>
<feature type="transmembrane region" description="Helical" evidence="8">
    <location>
        <begin position="112"/>
        <end position="142"/>
    </location>
</feature>
<proteinExistence type="inferred from homology"/>
<evidence type="ECO:0000313" key="10">
    <source>
        <dbReference type="Proteomes" id="UP001497382"/>
    </source>
</evidence>
<evidence type="ECO:0000256" key="5">
    <source>
        <dbReference type="ARBA" id="ARBA00022692"/>
    </source>
</evidence>
<keyword evidence="3" id="KW-0813">Transport</keyword>
<keyword evidence="7 8" id="KW-0472">Membrane</keyword>
<keyword evidence="4" id="KW-1003">Cell membrane</keyword>
<keyword evidence="5 8" id="KW-0812">Transmembrane</keyword>
<comment type="similarity">
    <text evidence="2">Belongs to the amino acid-polyamine-organocation (APC) superfamily. L-type amino acid transporter (LAT) (TC 2.A.3.8) family.</text>
</comment>
<feature type="transmembrane region" description="Helical" evidence="8">
    <location>
        <begin position="265"/>
        <end position="286"/>
    </location>
</feature>
<evidence type="ECO:0000256" key="8">
    <source>
        <dbReference type="SAM" id="Phobius"/>
    </source>
</evidence>
<dbReference type="AlphaFoldDB" id="A0AAV1ZBX3"/>
<dbReference type="InterPro" id="IPR002293">
    <property type="entry name" value="AA/rel_permease1"/>
</dbReference>
<feature type="transmembrane region" description="Helical" evidence="8">
    <location>
        <begin position="185"/>
        <end position="205"/>
    </location>
</feature>
<dbReference type="FunFam" id="1.20.1740.10:FF:000003">
    <property type="entry name" value="Y+L amino acid transporter 1 isoform X1"/>
    <property type="match status" value="1"/>
</dbReference>
<dbReference type="Gene3D" id="1.20.1740.10">
    <property type="entry name" value="Amino acid/polyamine transporter I"/>
    <property type="match status" value="1"/>
</dbReference>
<evidence type="ECO:0000256" key="7">
    <source>
        <dbReference type="ARBA" id="ARBA00023136"/>
    </source>
</evidence>
<evidence type="ECO:0000256" key="1">
    <source>
        <dbReference type="ARBA" id="ARBA00004651"/>
    </source>
</evidence>
<comment type="caution">
    <text evidence="9">The sequence shown here is derived from an EMBL/GenBank/DDBJ whole genome shotgun (WGS) entry which is preliminary data.</text>
</comment>
<dbReference type="GO" id="GO:0015179">
    <property type="term" value="F:L-amino acid transmembrane transporter activity"/>
    <property type="evidence" value="ECO:0007669"/>
    <property type="project" value="TreeGrafter"/>
</dbReference>
<dbReference type="Pfam" id="PF13520">
    <property type="entry name" value="AA_permease_2"/>
    <property type="match status" value="1"/>
</dbReference>
<dbReference type="PIRSF" id="PIRSF006060">
    <property type="entry name" value="AA_transporter"/>
    <property type="match status" value="1"/>
</dbReference>
<feature type="transmembrane region" description="Helical" evidence="8">
    <location>
        <begin position="306"/>
        <end position="326"/>
    </location>
</feature>
<sequence length="518" mass="56616">MATQINSNQKSPSSSSVNTAEYSAIPEAVQLKKELGVIDGIGVIVGVIIGSGIFVSPKGVLLNAGSVLMSLVVWMLCGLLSTFGACCYAELGAAIPKSGGEFAYLNESFGPLLAFLYLWVALLIIMPTGNAIIALTFAEYILQPFYGTCAAPDMAVKLLAVVVILFLTFVNCYSMKWVTRIQDSFAFAKIVALLIIIGAGMYHLIFELFLGSTENLQNVTEDTSWNFSNIALAFYSGMFSFSGWNALNFVTEEMKNPVRDLPRAIIISIPLVSLIYLMTNVAYFSVLTKDEILSSSATAGSFGDKVLGVMSWIMPLCVALSTFGGLNGGIFSSSRLFFVGAREGHLPRIVSMINVEHSTPTPSLIFLAVMTILYLWVGGIYVLINFTSFIEALFITLTISALLYLRIRAPKMERPIKISLFFPICFLLIGILLVILPFFQDFFETGIALAITLSGIPVYVIFVMWKNKPKWMVGFSDWCTDATQKFLLCAPTDPEGSIEDITNVDYFSDDSGKANKSL</sequence>
<organism evidence="9 10">
    <name type="scientific">Larinioides sclopetarius</name>
    <dbReference type="NCBI Taxonomy" id="280406"/>
    <lineage>
        <taxon>Eukaryota</taxon>
        <taxon>Metazoa</taxon>
        <taxon>Ecdysozoa</taxon>
        <taxon>Arthropoda</taxon>
        <taxon>Chelicerata</taxon>
        <taxon>Arachnida</taxon>
        <taxon>Araneae</taxon>
        <taxon>Araneomorphae</taxon>
        <taxon>Entelegynae</taxon>
        <taxon>Araneoidea</taxon>
        <taxon>Araneidae</taxon>
        <taxon>Larinioides</taxon>
    </lineage>
</organism>
<evidence type="ECO:0000313" key="9">
    <source>
        <dbReference type="EMBL" id="CAL1269055.1"/>
    </source>
</evidence>
<name>A0AAV1ZBX3_9ARAC</name>
<protein>
    <submittedName>
        <fullName evidence="9">Uncharacterized protein</fullName>
    </submittedName>
</protein>
<keyword evidence="6 8" id="KW-1133">Transmembrane helix</keyword>
<dbReference type="PANTHER" id="PTHR11785">
    <property type="entry name" value="AMINO ACID TRANSPORTER"/>
    <property type="match status" value="1"/>
</dbReference>
<gene>
    <name evidence="9" type="ORF">LARSCL_LOCUS4543</name>
</gene>
<feature type="transmembrane region" description="Helical" evidence="8">
    <location>
        <begin position="225"/>
        <end position="244"/>
    </location>
</feature>
<evidence type="ECO:0000256" key="4">
    <source>
        <dbReference type="ARBA" id="ARBA00022475"/>
    </source>
</evidence>
<feature type="transmembrane region" description="Helical" evidence="8">
    <location>
        <begin position="364"/>
        <end position="383"/>
    </location>
</feature>
<feature type="transmembrane region" description="Helical" evidence="8">
    <location>
        <begin position="67"/>
        <end position="91"/>
    </location>
</feature>
<evidence type="ECO:0000256" key="6">
    <source>
        <dbReference type="ARBA" id="ARBA00022989"/>
    </source>
</evidence>
<reference evidence="9 10" key="1">
    <citation type="submission" date="2024-04" db="EMBL/GenBank/DDBJ databases">
        <authorList>
            <person name="Rising A."/>
            <person name="Reimegard J."/>
            <person name="Sonavane S."/>
            <person name="Akerstrom W."/>
            <person name="Nylinder S."/>
            <person name="Hedman E."/>
            <person name="Kallberg Y."/>
        </authorList>
    </citation>
    <scope>NUCLEOTIDE SEQUENCE [LARGE SCALE GENOMIC DNA]</scope>
</reference>
<dbReference type="Proteomes" id="UP001497382">
    <property type="component" value="Unassembled WGS sequence"/>
</dbReference>
<evidence type="ECO:0000256" key="3">
    <source>
        <dbReference type="ARBA" id="ARBA00022448"/>
    </source>
</evidence>
<dbReference type="GO" id="GO:0005886">
    <property type="term" value="C:plasma membrane"/>
    <property type="evidence" value="ECO:0007669"/>
    <property type="project" value="UniProtKB-SubCell"/>
</dbReference>
<comment type="subcellular location">
    <subcellularLocation>
        <location evidence="1">Cell membrane</location>
        <topology evidence="1">Multi-pass membrane protein</topology>
    </subcellularLocation>
</comment>
<accession>A0AAV1ZBX3</accession>
<dbReference type="EMBL" id="CAXIEN010000037">
    <property type="protein sequence ID" value="CAL1269055.1"/>
    <property type="molecule type" value="Genomic_DNA"/>
</dbReference>
<feature type="transmembrane region" description="Helical" evidence="8">
    <location>
        <begin position="35"/>
        <end position="55"/>
    </location>
</feature>
<feature type="transmembrane region" description="Helical" evidence="8">
    <location>
        <begin position="154"/>
        <end position="173"/>
    </location>
</feature>
<dbReference type="PANTHER" id="PTHR11785:SF240">
    <property type="entry name" value="LD25378P"/>
    <property type="match status" value="1"/>
</dbReference>
<keyword evidence="10" id="KW-1185">Reference proteome</keyword>
<evidence type="ECO:0000256" key="2">
    <source>
        <dbReference type="ARBA" id="ARBA00007040"/>
    </source>
</evidence>
<feature type="transmembrane region" description="Helical" evidence="8">
    <location>
        <begin position="445"/>
        <end position="465"/>
    </location>
</feature>
<feature type="transmembrane region" description="Helical" evidence="8">
    <location>
        <begin position="389"/>
        <end position="407"/>
    </location>
</feature>